<dbReference type="GO" id="GO:0006935">
    <property type="term" value="P:chemotaxis"/>
    <property type="evidence" value="ECO:0007669"/>
    <property type="project" value="InterPro"/>
</dbReference>
<dbReference type="SMART" id="SM00283">
    <property type="entry name" value="MA"/>
    <property type="match status" value="1"/>
</dbReference>
<dbReference type="InterPro" id="IPR024478">
    <property type="entry name" value="HlyB_4HB_MCP"/>
</dbReference>
<dbReference type="FunFam" id="1.10.287.950:FF:000001">
    <property type="entry name" value="Methyl-accepting chemotaxis sensory transducer"/>
    <property type="match status" value="1"/>
</dbReference>
<dbReference type="RefSeq" id="WP_231638100.1">
    <property type="nucleotide sequence ID" value="NZ_BBYR01000030.1"/>
</dbReference>
<dbReference type="Proteomes" id="UP000037660">
    <property type="component" value="Unassembled WGS sequence"/>
</dbReference>
<dbReference type="PROSITE" id="PS50111">
    <property type="entry name" value="CHEMOTAXIS_TRANSDUC_2"/>
    <property type="match status" value="1"/>
</dbReference>
<dbReference type="AlphaFoldDB" id="A0A0K8P071"/>
<dbReference type="Pfam" id="PF00672">
    <property type="entry name" value="HAMP"/>
    <property type="match status" value="1"/>
</dbReference>
<dbReference type="GO" id="GO:0004888">
    <property type="term" value="F:transmembrane signaling receptor activity"/>
    <property type="evidence" value="ECO:0007669"/>
    <property type="project" value="InterPro"/>
</dbReference>
<dbReference type="Gene3D" id="1.10.287.950">
    <property type="entry name" value="Methyl-accepting chemotaxis protein"/>
    <property type="match status" value="1"/>
</dbReference>
<sequence length="524" mass="54622">MFASLKITTRLRLTLALLALLSVAMAALAAWEMGVMRASTREIATHWLPTVETINAINTGTSDLRIKELRHVMAVDERQRAVVRAESEAVMAATRQHLADYRARVDSAAERALLQQFEEAWGGYLRVHAQMLGAGPGGVSAALLDDGKRQHDVASALLERLIALNRDASQAEVRTAEQAFALAARSIGIGVLIALLVAVLAGEWLVRSIGRPLAQAVATADRVAAGDFTGHVEVRGQDEAAQLLRALSRMQAALAQTVLAVRRNAEGVATASTQIAQGNLDLSQRTEEQASALQQTAATMEQLGTTVRGNADSARLANQLAKRAADVAAAGGQVVGEVVTTMHGIHDAGRRIGDIIGVIDGIAFQTNILALNAAVEAARAGSQGRGFAVVATEVRALAQRSAQAAREIKALVGGNLEQVAHGSVLVDRAGRTMAEIVGSVGRVSDLVAEITAATVEQGSGISQVGDAVNQMDQVTQQNAALVEESAAAAESLRGQAQNLVRAVAAFRLAADPAEAPAVAQPAAA</sequence>
<feature type="chain" id="PRO_5005513573" evidence="5">
    <location>
        <begin position="30"/>
        <end position="524"/>
    </location>
</feature>
<dbReference type="SUPFAM" id="SSF58104">
    <property type="entry name" value="Methyl-accepting chemotaxis protein (MCP) signaling domain"/>
    <property type="match status" value="1"/>
</dbReference>
<dbReference type="PROSITE" id="PS50885">
    <property type="entry name" value="HAMP"/>
    <property type="match status" value="1"/>
</dbReference>
<organism evidence="8 9">
    <name type="scientific">Piscinibacter sakaiensis</name>
    <name type="common">Ideonella sakaiensis</name>
    <dbReference type="NCBI Taxonomy" id="1547922"/>
    <lineage>
        <taxon>Bacteria</taxon>
        <taxon>Pseudomonadati</taxon>
        <taxon>Pseudomonadota</taxon>
        <taxon>Betaproteobacteria</taxon>
        <taxon>Burkholderiales</taxon>
        <taxon>Sphaerotilaceae</taxon>
        <taxon>Piscinibacter</taxon>
    </lineage>
</organism>
<keyword evidence="4" id="KW-0807">Transducer</keyword>
<evidence type="ECO:0000313" key="8">
    <source>
        <dbReference type="EMBL" id="GAP36031.1"/>
    </source>
</evidence>
<dbReference type="GO" id="GO:0007165">
    <property type="term" value="P:signal transduction"/>
    <property type="evidence" value="ECO:0007669"/>
    <property type="project" value="UniProtKB-KW"/>
</dbReference>
<dbReference type="PRINTS" id="PR00260">
    <property type="entry name" value="CHEMTRNSDUCR"/>
</dbReference>
<feature type="domain" description="HAMP" evidence="7">
    <location>
        <begin position="207"/>
        <end position="259"/>
    </location>
</feature>
<gene>
    <name evidence="8" type="ORF">ISF6_1871</name>
</gene>
<comment type="subcellular location">
    <subcellularLocation>
        <location evidence="1">Membrane</location>
    </subcellularLocation>
</comment>
<feature type="domain" description="Methyl-accepting transducer" evidence="6">
    <location>
        <begin position="264"/>
        <end position="493"/>
    </location>
</feature>
<evidence type="ECO:0000313" key="9">
    <source>
        <dbReference type="Proteomes" id="UP000037660"/>
    </source>
</evidence>
<dbReference type="InterPro" id="IPR004090">
    <property type="entry name" value="Chemotax_Me-accpt_rcpt"/>
</dbReference>
<evidence type="ECO:0000256" key="4">
    <source>
        <dbReference type="PROSITE-ProRule" id="PRU00284"/>
    </source>
</evidence>
<dbReference type="Pfam" id="PF00015">
    <property type="entry name" value="MCPsignal"/>
    <property type="match status" value="1"/>
</dbReference>
<evidence type="ECO:0000256" key="3">
    <source>
        <dbReference type="ARBA" id="ARBA00029447"/>
    </source>
</evidence>
<dbReference type="EMBL" id="BBYR01000030">
    <property type="protein sequence ID" value="GAP36031.1"/>
    <property type="molecule type" value="Genomic_DNA"/>
</dbReference>
<dbReference type="InterPro" id="IPR051310">
    <property type="entry name" value="MCP_chemotaxis"/>
</dbReference>
<dbReference type="CDD" id="cd11386">
    <property type="entry name" value="MCP_signal"/>
    <property type="match status" value="1"/>
</dbReference>
<keyword evidence="2" id="KW-0488">Methylation</keyword>
<evidence type="ECO:0000256" key="1">
    <source>
        <dbReference type="ARBA" id="ARBA00004370"/>
    </source>
</evidence>
<dbReference type="STRING" id="1547922.ISF6_1871"/>
<evidence type="ECO:0000259" key="6">
    <source>
        <dbReference type="PROSITE" id="PS50111"/>
    </source>
</evidence>
<protein>
    <submittedName>
        <fullName evidence="8">Methyl-accepting chemotaxis protein I</fullName>
    </submittedName>
</protein>
<reference evidence="8 9" key="2">
    <citation type="journal article" date="2016" name="Science">
        <title>A bacterium that degrades and assimilates poly(ethylene terephthalate).</title>
        <authorList>
            <person name="Yoshida S."/>
            <person name="Hiraga K."/>
            <person name="Takehana T."/>
            <person name="Taniguchi I."/>
            <person name="Yamaji H."/>
            <person name="Maeda Y."/>
            <person name="Toyohara K."/>
            <person name="Miyamoto K."/>
            <person name="Kimura Y."/>
            <person name="Oda K."/>
        </authorList>
    </citation>
    <scope>NUCLEOTIDE SEQUENCE [LARGE SCALE GENOMIC DNA]</scope>
    <source>
        <strain evidence="9">NBRC 110686 / TISTR 2288 / 201-F6</strain>
    </source>
</reference>
<dbReference type="CDD" id="cd06225">
    <property type="entry name" value="HAMP"/>
    <property type="match status" value="1"/>
</dbReference>
<proteinExistence type="inferred from homology"/>
<name>A0A0K8P071_PISS1</name>
<dbReference type="GO" id="GO:0005886">
    <property type="term" value="C:plasma membrane"/>
    <property type="evidence" value="ECO:0007669"/>
    <property type="project" value="TreeGrafter"/>
</dbReference>
<keyword evidence="5" id="KW-0732">Signal</keyword>
<evidence type="ECO:0000256" key="2">
    <source>
        <dbReference type="ARBA" id="ARBA00022481"/>
    </source>
</evidence>
<dbReference type="PANTHER" id="PTHR43531">
    <property type="entry name" value="PROTEIN ICFG"/>
    <property type="match status" value="1"/>
</dbReference>
<reference evidence="9" key="1">
    <citation type="submission" date="2015-07" db="EMBL/GenBank/DDBJ databases">
        <title>Discovery of a poly(ethylene terephthalate assimilation.</title>
        <authorList>
            <person name="Yoshida S."/>
            <person name="Hiraga K."/>
            <person name="Takehana T."/>
            <person name="Taniguchi I."/>
            <person name="Yamaji H."/>
            <person name="Maeda Y."/>
            <person name="Toyohara K."/>
            <person name="Miyamoto K."/>
            <person name="Kimura Y."/>
            <person name="Oda K."/>
        </authorList>
    </citation>
    <scope>NUCLEOTIDE SEQUENCE [LARGE SCALE GENOMIC DNA]</scope>
    <source>
        <strain evidence="9">NBRC 110686 / TISTR 2288 / 201-F6</strain>
    </source>
</reference>
<dbReference type="InterPro" id="IPR003660">
    <property type="entry name" value="HAMP_dom"/>
</dbReference>
<dbReference type="Pfam" id="PF12729">
    <property type="entry name" value="4HB_MCP_1"/>
    <property type="match status" value="1"/>
</dbReference>
<accession>A0A0K8P071</accession>
<evidence type="ECO:0000256" key="5">
    <source>
        <dbReference type="SAM" id="SignalP"/>
    </source>
</evidence>
<comment type="similarity">
    <text evidence="3">Belongs to the methyl-accepting chemotaxis (MCP) protein family.</text>
</comment>
<dbReference type="PANTHER" id="PTHR43531:SF14">
    <property type="entry name" value="METHYL-ACCEPTING CHEMOTAXIS PROTEIN I-RELATED"/>
    <property type="match status" value="1"/>
</dbReference>
<dbReference type="InterPro" id="IPR004089">
    <property type="entry name" value="MCPsignal_dom"/>
</dbReference>
<evidence type="ECO:0000259" key="7">
    <source>
        <dbReference type="PROSITE" id="PS50885"/>
    </source>
</evidence>
<feature type="signal peptide" evidence="5">
    <location>
        <begin position="1"/>
        <end position="29"/>
    </location>
</feature>
<dbReference type="SMART" id="SM00304">
    <property type="entry name" value="HAMP"/>
    <property type="match status" value="1"/>
</dbReference>
<keyword evidence="9" id="KW-1185">Reference proteome</keyword>
<comment type="caution">
    <text evidence="8">The sequence shown here is derived from an EMBL/GenBank/DDBJ whole genome shotgun (WGS) entry which is preliminary data.</text>
</comment>